<comment type="caution">
    <text evidence="1">The sequence shown here is derived from an EMBL/GenBank/DDBJ whole genome shotgun (WGS) entry which is preliminary data.</text>
</comment>
<name>A0A1Y1S5X0_9MICR</name>
<keyword evidence="2" id="KW-1185">Reference proteome</keyword>
<dbReference type="Proteomes" id="UP000192639">
    <property type="component" value="Unassembled WGS sequence"/>
</dbReference>
<dbReference type="AlphaFoldDB" id="A0A1Y1S5X0"/>
<protein>
    <submittedName>
        <fullName evidence="1">Uncharacterized protein</fullName>
    </submittedName>
</protein>
<organism evidence="1 2">
    <name type="scientific">Enterospora canceri</name>
    <dbReference type="NCBI Taxonomy" id="1081671"/>
    <lineage>
        <taxon>Eukaryota</taxon>
        <taxon>Fungi</taxon>
        <taxon>Fungi incertae sedis</taxon>
        <taxon>Microsporidia</taxon>
        <taxon>Enterocytozoonidae</taxon>
        <taxon>Enterospora</taxon>
    </lineage>
</organism>
<reference evidence="1 2" key="1">
    <citation type="journal article" date="2017" name="Environ. Microbiol.">
        <title>Decay of the glycolytic pathway and adaptation to intranuclear parasitism within Enterocytozoonidae microsporidia.</title>
        <authorList>
            <person name="Wiredu Boakye D."/>
            <person name="Jaroenlak P."/>
            <person name="Prachumwat A."/>
            <person name="Williams T.A."/>
            <person name="Bateman K.S."/>
            <person name="Itsathitphaisarn O."/>
            <person name="Sritunyalucksana K."/>
            <person name="Paszkiewicz K.H."/>
            <person name="Moore K.A."/>
            <person name="Stentiford G.D."/>
            <person name="Williams B.A."/>
        </authorList>
    </citation>
    <scope>NUCLEOTIDE SEQUENCE [LARGE SCALE GENOMIC DNA]</scope>
    <source>
        <strain evidence="1 2">GB1</strain>
    </source>
</reference>
<proteinExistence type="predicted"/>
<sequence length="218" mass="25918">MKIVSFKNLKTLRKIIKNENEFQIQLYTLESFEMLEGWLEYQKIEYKKAFASSYDPYTVEFTVLFKDTDKFEVANNSKVILFSNERDRRFVPYKFKLTDDEKQSVLNDRKLYEQNKKLSVCSVMRRKVSAPSFIANNLTYAQCVIVFCLLSETRFNKLLNEIKNVDGDLNNRTNIKLEINELIKHKILTRRNDFCKLNITKETIKEICKRIGLDKVYS</sequence>
<dbReference type="OrthoDB" id="2191343at2759"/>
<gene>
    <name evidence="1" type="ORF">ECANGB1_2009</name>
</gene>
<evidence type="ECO:0000313" key="1">
    <source>
        <dbReference type="EMBL" id="ORD93557.1"/>
    </source>
</evidence>
<evidence type="ECO:0000313" key="2">
    <source>
        <dbReference type="Proteomes" id="UP000192639"/>
    </source>
</evidence>
<dbReference type="VEuPathDB" id="MicrosporidiaDB:ECANGB1_2009"/>
<dbReference type="EMBL" id="LWDP01000068">
    <property type="protein sequence ID" value="ORD93557.1"/>
    <property type="molecule type" value="Genomic_DNA"/>
</dbReference>
<accession>A0A1Y1S5X0</accession>